<sequence>MTARRPCPSAQGPLEGYAAGFDDLFASLAQRRGFREYFTDLTLTNDASPRGPPTKITSTHHHPYWSETRHRWVDVGDLQVGEHLRQPDGTLLTIQTVRNYQYTVITHNLTVNQLHTYYALAGATPVLVHNCNLSDYADSLRAGFNKTDGPFFAAKYTSPSGRTYFGHSGHDLTPAPGGEVDSLVRQFTPEGGRYHAGCAETMCLIQAEAAEGAAGIRGRSFEVVKVRGLNSPPGGAHGTPASPCALVCQPRLQHQGISFEGG</sequence>
<dbReference type="InterPro" id="IPR036844">
    <property type="entry name" value="Hint_dom_sf"/>
</dbReference>
<dbReference type="AlphaFoldDB" id="A0AAU2UZI2"/>
<accession>A0AAU2UZI2</accession>
<dbReference type="Pfam" id="PF07591">
    <property type="entry name" value="PT-HINT"/>
    <property type="match status" value="1"/>
</dbReference>
<reference evidence="1" key="1">
    <citation type="submission" date="2022-10" db="EMBL/GenBank/DDBJ databases">
        <title>The complete genomes of actinobacterial strains from the NBC collection.</title>
        <authorList>
            <person name="Joergensen T.S."/>
            <person name="Alvarez Arevalo M."/>
            <person name="Sterndorff E.B."/>
            <person name="Faurdal D."/>
            <person name="Vuksanovic O."/>
            <person name="Mourched A.-S."/>
            <person name="Charusanti P."/>
            <person name="Shaw S."/>
            <person name="Blin K."/>
            <person name="Weber T."/>
        </authorList>
    </citation>
    <scope>NUCLEOTIDE SEQUENCE</scope>
    <source>
        <strain evidence="1">NBC_00003</strain>
    </source>
</reference>
<name>A0AAU2UZI2_9ACTN</name>
<dbReference type="SUPFAM" id="SSF51294">
    <property type="entry name" value="Hedgehog/intein (Hint) domain"/>
    <property type="match status" value="1"/>
</dbReference>
<gene>
    <name evidence="1" type="ORF">OG549_06650</name>
</gene>
<dbReference type="Gene3D" id="2.170.16.10">
    <property type="entry name" value="Hedgehog/Intein (Hint) domain"/>
    <property type="match status" value="1"/>
</dbReference>
<dbReference type="InterPro" id="IPR030934">
    <property type="entry name" value="Intein_C"/>
</dbReference>
<dbReference type="PROSITE" id="PS50818">
    <property type="entry name" value="INTEIN_C_TER"/>
    <property type="match status" value="1"/>
</dbReference>
<evidence type="ECO:0000313" key="1">
    <source>
        <dbReference type="EMBL" id="WTW60343.1"/>
    </source>
</evidence>
<protein>
    <submittedName>
        <fullName evidence="1">HINT domain-containing protein</fullName>
    </submittedName>
</protein>
<dbReference type="EMBL" id="CP108318">
    <property type="protein sequence ID" value="WTW60343.1"/>
    <property type="molecule type" value="Genomic_DNA"/>
</dbReference>
<organism evidence="1">
    <name type="scientific">Streptomyces sp. NBC_00003</name>
    <dbReference type="NCBI Taxonomy" id="2903608"/>
    <lineage>
        <taxon>Bacteria</taxon>
        <taxon>Bacillati</taxon>
        <taxon>Actinomycetota</taxon>
        <taxon>Actinomycetes</taxon>
        <taxon>Kitasatosporales</taxon>
        <taxon>Streptomycetaceae</taxon>
        <taxon>Streptomyces</taxon>
    </lineage>
</organism>
<proteinExistence type="predicted"/>